<keyword evidence="1" id="KW-0812">Transmembrane</keyword>
<name>A0A919M4W5_9ACTN</name>
<keyword evidence="3" id="KW-1185">Reference proteome</keyword>
<gene>
    <name evidence="2" type="ORF">Acy02nite_25090</name>
</gene>
<evidence type="ECO:0000313" key="2">
    <source>
        <dbReference type="EMBL" id="GID64628.1"/>
    </source>
</evidence>
<evidence type="ECO:0000256" key="1">
    <source>
        <dbReference type="SAM" id="Phobius"/>
    </source>
</evidence>
<feature type="transmembrane region" description="Helical" evidence="1">
    <location>
        <begin position="48"/>
        <end position="68"/>
    </location>
</feature>
<keyword evidence="1" id="KW-0472">Membrane</keyword>
<dbReference type="EMBL" id="BOMH01000017">
    <property type="protein sequence ID" value="GID64628.1"/>
    <property type="molecule type" value="Genomic_DNA"/>
</dbReference>
<sequence>MDASETLAVDAFLGMLVPLWQVVIGLLVLVTVAVSVRKLLLRGPSRMGGALLLLGSAVVGLAVVSYLLQSL</sequence>
<dbReference type="AlphaFoldDB" id="A0A919M4W5"/>
<evidence type="ECO:0000313" key="3">
    <source>
        <dbReference type="Proteomes" id="UP000619479"/>
    </source>
</evidence>
<keyword evidence="1" id="KW-1133">Transmembrane helix</keyword>
<dbReference type="Proteomes" id="UP000619479">
    <property type="component" value="Unassembled WGS sequence"/>
</dbReference>
<feature type="transmembrane region" description="Helical" evidence="1">
    <location>
        <begin position="12"/>
        <end position="36"/>
    </location>
</feature>
<dbReference type="RefSeq" id="WP_203740106.1">
    <property type="nucleotide sequence ID" value="NZ_BAAAUC010000034.1"/>
</dbReference>
<protein>
    <submittedName>
        <fullName evidence="2">Uncharacterized protein</fullName>
    </submittedName>
</protein>
<reference evidence="2" key="1">
    <citation type="submission" date="2021-01" db="EMBL/GenBank/DDBJ databases">
        <title>Whole genome shotgun sequence of Actinoplanes cyaneus NBRC 14990.</title>
        <authorList>
            <person name="Komaki H."/>
            <person name="Tamura T."/>
        </authorList>
    </citation>
    <scope>NUCLEOTIDE SEQUENCE</scope>
    <source>
        <strain evidence="2">NBRC 14990</strain>
    </source>
</reference>
<proteinExistence type="predicted"/>
<comment type="caution">
    <text evidence="2">The sequence shown here is derived from an EMBL/GenBank/DDBJ whole genome shotgun (WGS) entry which is preliminary data.</text>
</comment>
<accession>A0A919M4W5</accession>
<organism evidence="2 3">
    <name type="scientific">Actinoplanes cyaneus</name>
    <dbReference type="NCBI Taxonomy" id="52696"/>
    <lineage>
        <taxon>Bacteria</taxon>
        <taxon>Bacillati</taxon>
        <taxon>Actinomycetota</taxon>
        <taxon>Actinomycetes</taxon>
        <taxon>Micromonosporales</taxon>
        <taxon>Micromonosporaceae</taxon>
        <taxon>Actinoplanes</taxon>
    </lineage>
</organism>